<dbReference type="InterPro" id="IPR036770">
    <property type="entry name" value="Ankyrin_rpt-contain_sf"/>
</dbReference>
<name>A0A1X7SRL2_AMPQE</name>
<evidence type="ECO:0000256" key="2">
    <source>
        <dbReference type="ARBA" id="ARBA00023043"/>
    </source>
</evidence>
<dbReference type="AlphaFoldDB" id="A0A1X7SRL2"/>
<evidence type="ECO:0000256" key="1">
    <source>
        <dbReference type="ARBA" id="ARBA00022737"/>
    </source>
</evidence>
<dbReference type="eggNOG" id="KOG0504">
    <property type="taxonomic scope" value="Eukaryota"/>
</dbReference>
<dbReference type="Pfam" id="PF12796">
    <property type="entry name" value="Ank_2"/>
    <property type="match status" value="1"/>
</dbReference>
<dbReference type="SUPFAM" id="SSF48403">
    <property type="entry name" value="Ankyrin repeat"/>
    <property type="match status" value="1"/>
</dbReference>
<dbReference type="EnsemblMetazoa" id="Aqu2.1.04718_001">
    <property type="protein sequence ID" value="Aqu2.1.04718_001"/>
    <property type="gene ID" value="Aqu2.1.04718"/>
</dbReference>
<keyword evidence="1" id="KW-0677">Repeat</keyword>
<protein>
    <submittedName>
        <fullName evidence="3">Uncharacterized protein</fullName>
    </submittedName>
</protein>
<dbReference type="Gene3D" id="1.25.40.20">
    <property type="entry name" value="Ankyrin repeat-containing domain"/>
    <property type="match status" value="1"/>
</dbReference>
<proteinExistence type="predicted"/>
<dbReference type="PANTHER" id="PTHR24198:SF165">
    <property type="entry name" value="ANKYRIN REPEAT-CONTAINING PROTEIN-RELATED"/>
    <property type="match status" value="1"/>
</dbReference>
<organism evidence="3">
    <name type="scientific">Amphimedon queenslandica</name>
    <name type="common">Sponge</name>
    <dbReference type="NCBI Taxonomy" id="400682"/>
    <lineage>
        <taxon>Eukaryota</taxon>
        <taxon>Metazoa</taxon>
        <taxon>Porifera</taxon>
        <taxon>Demospongiae</taxon>
        <taxon>Heteroscleromorpha</taxon>
        <taxon>Haplosclerida</taxon>
        <taxon>Niphatidae</taxon>
        <taxon>Amphimedon</taxon>
    </lineage>
</organism>
<dbReference type="OrthoDB" id="444338at2759"/>
<evidence type="ECO:0000313" key="3">
    <source>
        <dbReference type="EnsemblMetazoa" id="Aqu2.1.04718_001"/>
    </source>
</evidence>
<dbReference type="InterPro" id="IPR002110">
    <property type="entry name" value="Ankyrin_rpt"/>
</dbReference>
<sequence length="558" mass="63381">MSTKPEELKRAFDKELNISDFQLVWIKAGVLSGRWDSIGILLGISSNKIDEIEAEGKPPRTCLRKLFDCWLKKDYDYESHGVPTLRMLCNSIKSNSGGADPVLADEIAKEYTINVTSSGEATTSPVHTSSSKAELPVPTSSLTESPVIYVKKTSIEYLSENLTQMIGSLKEVYLDNMYHTEMSFRSIDVSEVIIFVQHYISLLLSPRFQKPLMIDSIEKEFEHVKTMNQLFKELKKYISWFNFELVVKLVNTFITDERDLQRKWSTYREKLKDYFKNNNTRAVQIADSIEFGLSDVPGTKVMIAKVARDDYTLNDLYFFHKLIADALEVPQYKFYFCTIDDGCMELKYSIPDFLYSVLFPLTNQQCHSLAKIGIIKITCHEYVHEMKQLPENELKKLHDSPIDIYDPLWYENTSNPLNEACWRGLKDEVQRLIDKTGLQERGKNGWSPPLAASYGGHIDVLCLLIDVYHCDPSQGDDDGVISLHMASYKGHLNIAQYLVNECHVDPDIADSSGNTGLLYSALGGHVDLVIMFLKKKCNVSQVNREGSTLSLLGCKSGE</sequence>
<keyword evidence="2" id="KW-0040">ANK repeat</keyword>
<dbReference type="InParanoid" id="A0A1X7SRL2"/>
<reference evidence="3" key="1">
    <citation type="submission" date="2017-05" db="UniProtKB">
        <authorList>
            <consortium name="EnsemblMetazoa"/>
        </authorList>
    </citation>
    <scope>IDENTIFICATION</scope>
</reference>
<dbReference type="SMART" id="SM00248">
    <property type="entry name" value="ANK"/>
    <property type="match status" value="4"/>
</dbReference>
<accession>A0A1X7SRL2</accession>
<dbReference type="PANTHER" id="PTHR24198">
    <property type="entry name" value="ANKYRIN REPEAT AND PROTEIN KINASE DOMAIN-CONTAINING PROTEIN"/>
    <property type="match status" value="1"/>
</dbReference>